<dbReference type="InterPro" id="IPR001030">
    <property type="entry name" value="Acoase/IPM_deHydtase_lsu_aba"/>
</dbReference>
<keyword evidence="12" id="KW-0411">Iron-sulfur</keyword>
<keyword evidence="10" id="KW-0479">Metal-binding</keyword>
<organism evidence="16 17">
    <name type="scientific">Paraglaciecola polaris LMG 21857</name>
    <dbReference type="NCBI Taxonomy" id="1129793"/>
    <lineage>
        <taxon>Bacteria</taxon>
        <taxon>Pseudomonadati</taxon>
        <taxon>Pseudomonadota</taxon>
        <taxon>Gammaproteobacteria</taxon>
        <taxon>Alteromonadales</taxon>
        <taxon>Alteromonadaceae</taxon>
        <taxon>Paraglaciecola</taxon>
    </lineage>
</organism>
<dbReference type="GO" id="GO:0009098">
    <property type="term" value="P:L-leucine biosynthetic process"/>
    <property type="evidence" value="ECO:0007669"/>
    <property type="project" value="UniProtKB-UniPathway"/>
</dbReference>
<evidence type="ECO:0000256" key="3">
    <source>
        <dbReference type="ARBA" id="ARBA00002695"/>
    </source>
</evidence>
<sequence>MDRTLFEKIWQHHLVEKLDDGAALIYIDRVFLHERTGSIALKSLAADQRPVVSPEHVFCTMDHIVDTLVGRGDNTQVPSGKNFILATREACIDAKIKLFDVTDPQQGIVHVVSPELGIVQPGATLVCPDSHTCSQGALGALAWGIGSSEAEHALATKTLRVSKPKTMKVNFNGELGFGVSAKDMILYLIAAYGAAGGAGYVIEFCGEAVTGLDIEARLTLCNMAVEFSAFTGLVAPDDKAIEYLKGREYAPKGALWTQAVTFWQSLFTDEHAQFDKVIDIDCAGIGPTITWGNSPQHACAVDASVPHIDKNATENQRKAMQRAYEYMGLSPGTPLKGLPIGAAFIGSCTNSRLSDLRLAAKVLTGRKVAPGVNAICVPGSTTVKRQAEAEGLDKIFIDAGFEWREAGCSMCFFAGGESFAYRQRVVTSTNRNFESRQGPETRSHLASPATVAACAIAGCIADVREYL</sequence>
<keyword evidence="8" id="KW-0004">4Fe-4S</keyword>
<comment type="catalytic activity">
    <reaction evidence="1">
        <text>(2R,3S)-3-isopropylmalate = (2S)-2-isopropylmalate</text>
        <dbReference type="Rhea" id="RHEA:32287"/>
        <dbReference type="ChEBI" id="CHEBI:1178"/>
        <dbReference type="ChEBI" id="CHEBI:35121"/>
        <dbReference type="EC" id="4.2.1.33"/>
    </reaction>
</comment>
<accession>K7AAG7</accession>
<feature type="domain" description="Aconitase/3-isopropylmalate dehydratase large subunit alpha/beta/alpha" evidence="15">
    <location>
        <begin position="7"/>
        <end position="458"/>
    </location>
</feature>
<dbReference type="InterPro" id="IPR015931">
    <property type="entry name" value="Acnase/IPM_dHydase_lsu_aba_1/3"/>
</dbReference>
<keyword evidence="11" id="KW-0408">Iron</keyword>
<dbReference type="PROSITE" id="PS00450">
    <property type="entry name" value="ACONITASE_1"/>
    <property type="match status" value="1"/>
</dbReference>
<evidence type="ECO:0000256" key="5">
    <source>
        <dbReference type="ARBA" id="ARBA00011271"/>
    </source>
</evidence>
<keyword evidence="9" id="KW-0028">Amino-acid biosynthesis</keyword>
<evidence type="ECO:0000256" key="1">
    <source>
        <dbReference type="ARBA" id="ARBA00000491"/>
    </source>
</evidence>
<dbReference type="OrthoDB" id="9802769at2"/>
<dbReference type="GO" id="GO:0051539">
    <property type="term" value="F:4 iron, 4 sulfur cluster binding"/>
    <property type="evidence" value="ECO:0007669"/>
    <property type="project" value="UniProtKB-KW"/>
</dbReference>
<dbReference type="GO" id="GO:0003861">
    <property type="term" value="F:3-isopropylmalate dehydratase activity"/>
    <property type="evidence" value="ECO:0007669"/>
    <property type="project" value="UniProtKB-EC"/>
</dbReference>
<dbReference type="NCBIfam" id="NF004016">
    <property type="entry name" value="PRK05478.1"/>
    <property type="match status" value="1"/>
</dbReference>
<proteinExistence type="predicted"/>
<dbReference type="Proteomes" id="UP000006322">
    <property type="component" value="Unassembled WGS sequence"/>
</dbReference>
<comment type="caution">
    <text evidence="16">The sequence shown here is derived from an EMBL/GenBank/DDBJ whole genome shotgun (WGS) entry which is preliminary data.</text>
</comment>
<dbReference type="STRING" id="1129793.GPLA_1451"/>
<keyword evidence="13" id="KW-0456">Lyase</keyword>
<dbReference type="NCBIfam" id="TIGR00170">
    <property type="entry name" value="leuC"/>
    <property type="match status" value="1"/>
</dbReference>
<dbReference type="InterPro" id="IPR036008">
    <property type="entry name" value="Aconitase_4Fe-4S_dom"/>
</dbReference>
<evidence type="ECO:0000256" key="12">
    <source>
        <dbReference type="ARBA" id="ARBA00023014"/>
    </source>
</evidence>
<evidence type="ECO:0000256" key="7">
    <source>
        <dbReference type="ARBA" id="ARBA00022430"/>
    </source>
</evidence>
<evidence type="ECO:0000256" key="9">
    <source>
        <dbReference type="ARBA" id="ARBA00022605"/>
    </source>
</evidence>
<dbReference type="PANTHER" id="PTHR43822:SF9">
    <property type="entry name" value="3-ISOPROPYLMALATE DEHYDRATASE"/>
    <property type="match status" value="1"/>
</dbReference>
<protein>
    <recommendedName>
        <fullName evidence="6">3-isopropylmalate dehydratase</fullName>
        <ecNumber evidence="6">4.2.1.33</ecNumber>
    </recommendedName>
</protein>
<evidence type="ECO:0000256" key="4">
    <source>
        <dbReference type="ARBA" id="ARBA00004729"/>
    </source>
</evidence>
<dbReference type="EC" id="4.2.1.33" evidence="6"/>
<dbReference type="GO" id="GO:0046872">
    <property type="term" value="F:metal ion binding"/>
    <property type="evidence" value="ECO:0007669"/>
    <property type="project" value="UniProtKB-KW"/>
</dbReference>
<dbReference type="InterPro" id="IPR004430">
    <property type="entry name" value="3-IsopropMal_deHydase_lsu"/>
</dbReference>
<comment type="function">
    <text evidence="3">Catalyzes the isomerization between 2-isopropylmalate and 3-isopropylmalate, via the formation of 2-isopropylmaleate.</text>
</comment>
<evidence type="ECO:0000256" key="8">
    <source>
        <dbReference type="ARBA" id="ARBA00022485"/>
    </source>
</evidence>
<reference evidence="17" key="1">
    <citation type="journal article" date="2014" name="Environ. Microbiol.">
        <title>Comparative genomics of the marine bacterial genus Glaciecola reveals the high degree of genomic diversity and genomic characteristic for cold adaptation.</title>
        <authorList>
            <person name="Qin Q.L."/>
            <person name="Xie B.B."/>
            <person name="Yu Y."/>
            <person name="Shu Y.L."/>
            <person name="Rong J.C."/>
            <person name="Zhang Y.J."/>
            <person name="Zhao D.L."/>
            <person name="Chen X.L."/>
            <person name="Zhang X.Y."/>
            <person name="Chen B."/>
            <person name="Zhou B.C."/>
            <person name="Zhang Y.Z."/>
        </authorList>
    </citation>
    <scope>NUCLEOTIDE SEQUENCE [LARGE SCALE GENOMIC DNA]</scope>
    <source>
        <strain evidence="17">LMG 21857</strain>
    </source>
</reference>
<evidence type="ECO:0000259" key="15">
    <source>
        <dbReference type="Pfam" id="PF00330"/>
    </source>
</evidence>
<dbReference type="RefSeq" id="WP_007104163.1">
    <property type="nucleotide sequence ID" value="NZ_BAER01000037.1"/>
</dbReference>
<comment type="subunit">
    <text evidence="5">Heterodimer of LeuC and LeuD.</text>
</comment>
<evidence type="ECO:0000313" key="16">
    <source>
        <dbReference type="EMBL" id="GAC32365.1"/>
    </source>
</evidence>
<dbReference type="PRINTS" id="PR00415">
    <property type="entry name" value="ACONITASE"/>
</dbReference>
<dbReference type="SUPFAM" id="SSF53732">
    <property type="entry name" value="Aconitase iron-sulfur domain"/>
    <property type="match status" value="1"/>
</dbReference>
<comment type="pathway">
    <text evidence="4">Amino-acid biosynthesis; L-leucine biosynthesis; L-leucine from 3-methyl-2-oxobutanoate: step 2/4.</text>
</comment>
<dbReference type="UniPathway" id="UPA00048">
    <property type="reaction ID" value="UER00071"/>
</dbReference>
<evidence type="ECO:0000256" key="14">
    <source>
        <dbReference type="ARBA" id="ARBA00023304"/>
    </source>
</evidence>
<dbReference type="InterPro" id="IPR018136">
    <property type="entry name" value="Aconitase_4Fe-4S_BS"/>
</dbReference>
<dbReference type="EMBL" id="BAER01000037">
    <property type="protein sequence ID" value="GAC32365.1"/>
    <property type="molecule type" value="Genomic_DNA"/>
</dbReference>
<dbReference type="Gene3D" id="3.30.499.10">
    <property type="entry name" value="Aconitase, domain 3"/>
    <property type="match status" value="2"/>
</dbReference>
<evidence type="ECO:0000256" key="11">
    <source>
        <dbReference type="ARBA" id="ARBA00023004"/>
    </source>
</evidence>
<dbReference type="Pfam" id="PF00330">
    <property type="entry name" value="Aconitase"/>
    <property type="match status" value="1"/>
</dbReference>
<evidence type="ECO:0000256" key="2">
    <source>
        <dbReference type="ARBA" id="ARBA00001966"/>
    </source>
</evidence>
<keyword evidence="17" id="KW-1185">Reference proteome</keyword>
<keyword evidence="14" id="KW-0100">Branched-chain amino acid biosynthesis</keyword>
<evidence type="ECO:0000256" key="10">
    <source>
        <dbReference type="ARBA" id="ARBA00022723"/>
    </source>
</evidence>
<name>K7AAG7_9ALTE</name>
<comment type="cofactor">
    <cofactor evidence="2">
        <name>[4Fe-4S] cluster</name>
        <dbReference type="ChEBI" id="CHEBI:49883"/>
    </cofactor>
</comment>
<keyword evidence="7" id="KW-0432">Leucine biosynthesis</keyword>
<dbReference type="PANTHER" id="PTHR43822">
    <property type="entry name" value="HOMOACONITASE, MITOCHONDRIAL-RELATED"/>
    <property type="match status" value="1"/>
</dbReference>
<gene>
    <name evidence="16" type="primary">leuC</name>
    <name evidence="16" type="ORF">GPLA_1451</name>
</gene>
<evidence type="ECO:0000256" key="13">
    <source>
        <dbReference type="ARBA" id="ARBA00023239"/>
    </source>
</evidence>
<evidence type="ECO:0000256" key="6">
    <source>
        <dbReference type="ARBA" id="ARBA00011998"/>
    </source>
</evidence>
<evidence type="ECO:0000313" key="17">
    <source>
        <dbReference type="Proteomes" id="UP000006322"/>
    </source>
</evidence>
<dbReference type="InterPro" id="IPR050067">
    <property type="entry name" value="IPM_dehydratase_rel_enz"/>
</dbReference>
<dbReference type="AlphaFoldDB" id="K7AAG7"/>
<dbReference type="NCBIfam" id="NF009116">
    <property type="entry name" value="PRK12466.1"/>
    <property type="match status" value="1"/>
</dbReference>